<dbReference type="Pfam" id="PF00093">
    <property type="entry name" value="VWC"/>
    <property type="match status" value="1"/>
</dbReference>
<dbReference type="Proteomes" id="UP001283361">
    <property type="component" value="Unassembled WGS sequence"/>
</dbReference>
<proteinExistence type="predicted"/>
<dbReference type="SMART" id="SM00214">
    <property type="entry name" value="VWC"/>
    <property type="match status" value="1"/>
</dbReference>
<dbReference type="AlphaFoldDB" id="A0AAE1B2B7"/>
<evidence type="ECO:0000256" key="1">
    <source>
        <dbReference type="SAM" id="SignalP"/>
    </source>
</evidence>
<feature type="signal peptide" evidence="1">
    <location>
        <begin position="1"/>
        <end position="21"/>
    </location>
</feature>
<evidence type="ECO:0000313" key="3">
    <source>
        <dbReference type="EMBL" id="KAK3797890.1"/>
    </source>
</evidence>
<keyword evidence="4" id="KW-1185">Reference proteome</keyword>
<accession>A0AAE1B2B7</accession>
<sequence>MDLTTTIVFVLISCIVVGSHATSSASNGTCNKDGVEFAVGTTYKPSPCTACSCSAAGAVPNCGQIFCEMMACPEGYRMYEDPNECCPLLPVIRFTFDFYVLQAPSNELCLNG</sequence>
<gene>
    <name evidence="3" type="ORF">RRG08_052489</name>
</gene>
<dbReference type="EMBL" id="JAWDGP010000740">
    <property type="protein sequence ID" value="KAK3797890.1"/>
    <property type="molecule type" value="Genomic_DNA"/>
</dbReference>
<keyword evidence="1" id="KW-0732">Signal</keyword>
<evidence type="ECO:0000313" key="4">
    <source>
        <dbReference type="Proteomes" id="UP001283361"/>
    </source>
</evidence>
<comment type="caution">
    <text evidence="3">The sequence shown here is derived from an EMBL/GenBank/DDBJ whole genome shotgun (WGS) entry which is preliminary data.</text>
</comment>
<dbReference type="SUPFAM" id="SSF57603">
    <property type="entry name" value="FnI-like domain"/>
    <property type="match status" value="1"/>
</dbReference>
<reference evidence="3" key="1">
    <citation type="journal article" date="2023" name="G3 (Bethesda)">
        <title>A reference genome for the long-term kleptoplast-retaining sea slug Elysia crispata morphotype clarki.</title>
        <authorList>
            <person name="Eastman K.E."/>
            <person name="Pendleton A.L."/>
            <person name="Shaikh M.A."/>
            <person name="Suttiyut T."/>
            <person name="Ogas R."/>
            <person name="Tomko P."/>
            <person name="Gavelis G."/>
            <person name="Widhalm J.R."/>
            <person name="Wisecaver J.H."/>
        </authorList>
    </citation>
    <scope>NUCLEOTIDE SEQUENCE</scope>
    <source>
        <strain evidence="3">ECLA1</strain>
    </source>
</reference>
<dbReference type="Gene3D" id="6.20.200.20">
    <property type="match status" value="1"/>
</dbReference>
<evidence type="ECO:0000259" key="2">
    <source>
        <dbReference type="PROSITE" id="PS50184"/>
    </source>
</evidence>
<protein>
    <recommendedName>
        <fullName evidence="2">VWFC domain-containing protein</fullName>
    </recommendedName>
</protein>
<organism evidence="3 4">
    <name type="scientific">Elysia crispata</name>
    <name type="common">lettuce slug</name>
    <dbReference type="NCBI Taxonomy" id="231223"/>
    <lineage>
        <taxon>Eukaryota</taxon>
        <taxon>Metazoa</taxon>
        <taxon>Spiralia</taxon>
        <taxon>Lophotrochozoa</taxon>
        <taxon>Mollusca</taxon>
        <taxon>Gastropoda</taxon>
        <taxon>Heterobranchia</taxon>
        <taxon>Euthyneura</taxon>
        <taxon>Panpulmonata</taxon>
        <taxon>Sacoglossa</taxon>
        <taxon>Placobranchoidea</taxon>
        <taxon>Plakobranchidae</taxon>
        <taxon>Elysia</taxon>
    </lineage>
</organism>
<feature type="domain" description="VWFC" evidence="2">
    <location>
        <begin position="28"/>
        <end position="110"/>
    </location>
</feature>
<feature type="chain" id="PRO_5041950002" description="VWFC domain-containing protein" evidence="1">
    <location>
        <begin position="22"/>
        <end position="112"/>
    </location>
</feature>
<dbReference type="PROSITE" id="PS50184">
    <property type="entry name" value="VWFC_2"/>
    <property type="match status" value="1"/>
</dbReference>
<dbReference type="InterPro" id="IPR001007">
    <property type="entry name" value="VWF_dom"/>
</dbReference>
<name>A0AAE1B2B7_9GAST</name>